<dbReference type="PANTHER" id="PTHR30386">
    <property type="entry name" value="MEMBRANE FUSION SUBUNIT OF EMRAB-TOLC MULTIDRUG EFFLUX PUMP"/>
    <property type="match status" value="1"/>
</dbReference>
<dbReference type="Gene3D" id="1.10.287.470">
    <property type="entry name" value="Helix hairpin bin"/>
    <property type="match status" value="1"/>
</dbReference>
<feature type="domain" description="Multidrug resistance protein MdtA-like barrel-sandwich hybrid" evidence="5">
    <location>
        <begin position="68"/>
        <end position="251"/>
    </location>
</feature>
<dbReference type="InterPro" id="IPR050739">
    <property type="entry name" value="MFP"/>
</dbReference>
<evidence type="ECO:0000256" key="4">
    <source>
        <dbReference type="SAM" id="Phobius"/>
    </source>
</evidence>
<reference evidence="7" key="2">
    <citation type="submission" date="2020-09" db="EMBL/GenBank/DDBJ databases">
        <authorList>
            <person name="Sun Q."/>
            <person name="Zhou Y."/>
        </authorList>
    </citation>
    <scope>NUCLEOTIDE SEQUENCE</scope>
    <source>
        <strain evidence="7">CGMCC 1.15360</strain>
    </source>
</reference>
<evidence type="ECO:0000259" key="5">
    <source>
        <dbReference type="Pfam" id="PF25917"/>
    </source>
</evidence>
<dbReference type="Gene3D" id="2.40.50.100">
    <property type="match status" value="1"/>
</dbReference>
<feature type="coiled-coil region" evidence="2">
    <location>
        <begin position="167"/>
        <end position="228"/>
    </location>
</feature>
<feature type="transmembrane region" description="Helical" evidence="4">
    <location>
        <begin position="33"/>
        <end position="52"/>
    </location>
</feature>
<reference evidence="7" key="1">
    <citation type="journal article" date="2014" name="Int. J. Syst. Evol. Microbiol.">
        <title>Complete genome sequence of Corynebacterium casei LMG S-19264T (=DSM 44701T), isolated from a smear-ripened cheese.</title>
        <authorList>
            <consortium name="US DOE Joint Genome Institute (JGI-PGF)"/>
            <person name="Walter F."/>
            <person name="Albersmeier A."/>
            <person name="Kalinowski J."/>
            <person name="Ruckert C."/>
        </authorList>
    </citation>
    <scope>NUCLEOTIDE SEQUENCE</scope>
    <source>
        <strain evidence="7">CGMCC 1.15360</strain>
    </source>
</reference>
<dbReference type="Proteomes" id="UP000612349">
    <property type="component" value="Unassembled WGS sequence"/>
</dbReference>
<dbReference type="InterPro" id="IPR058625">
    <property type="entry name" value="MdtA-like_BSH"/>
</dbReference>
<keyword evidence="4" id="KW-0812">Transmembrane</keyword>
<comment type="subcellular location">
    <subcellularLocation>
        <location evidence="1">Cell envelope</location>
    </subcellularLocation>
</comment>
<dbReference type="OrthoDB" id="9811754at2"/>
<keyword evidence="2" id="KW-0175">Coiled coil</keyword>
<name>A0A916YPX2_9SPHN</name>
<evidence type="ECO:0000256" key="2">
    <source>
        <dbReference type="SAM" id="Coils"/>
    </source>
</evidence>
<dbReference type="Gene3D" id="2.40.30.170">
    <property type="match status" value="1"/>
</dbReference>
<dbReference type="GO" id="GO:0055085">
    <property type="term" value="P:transmembrane transport"/>
    <property type="evidence" value="ECO:0007669"/>
    <property type="project" value="InterPro"/>
</dbReference>
<gene>
    <name evidence="7" type="ORF">GCM10010990_00810</name>
</gene>
<dbReference type="Pfam" id="PF25963">
    <property type="entry name" value="Beta-barrel_AAEA"/>
    <property type="match status" value="1"/>
</dbReference>
<sequence>MAEADPQFPAENSTMSENEAQAEAPRRKILRRVLTIVIPVLIAAGIGAWWFMGQGTISTDNAFIKQDMVSVSAEVGGRVTEIYAKDGQQVKAGDPLFQIDKEPYELAIADARAALARAQANVSTLSNSADLSGADIAAAREDIAFAQSRFNRQQALMDKGFTTRADYDAAQHAVQQAREELRAAQARQTAAQAQLAQGSAVPGENPGVAAAKAQLAQAELNLRRTTVRAPMNGQVSQTDRLQLGAQVVAAVPMLDIVALDSTYVEANFKETDLDTMQPGQPVEVEIDAYPGVALKGHVESIGAGTGSEFSVLPAQNATGNWVKVTQRVPVRIAVDDNSQRKLISGLSASVTVNTED</sequence>
<feature type="compositionally biased region" description="Polar residues" evidence="3">
    <location>
        <begin position="10"/>
        <end position="19"/>
    </location>
</feature>
<dbReference type="SUPFAM" id="SSF111369">
    <property type="entry name" value="HlyD-like secretion proteins"/>
    <property type="match status" value="2"/>
</dbReference>
<dbReference type="RefSeq" id="WP_066772295.1">
    <property type="nucleotide sequence ID" value="NZ_BMIP01000001.1"/>
</dbReference>
<feature type="domain" description="p-hydroxybenzoic acid efflux pump subunit AaeA-like beta-barrel" evidence="6">
    <location>
        <begin position="261"/>
        <end position="352"/>
    </location>
</feature>
<dbReference type="EMBL" id="BMIP01000001">
    <property type="protein sequence ID" value="GGD55525.1"/>
    <property type="molecule type" value="Genomic_DNA"/>
</dbReference>
<accession>A0A916YPX2</accession>
<dbReference type="InterPro" id="IPR058634">
    <property type="entry name" value="AaeA-lik-b-barrel"/>
</dbReference>
<evidence type="ECO:0000313" key="8">
    <source>
        <dbReference type="Proteomes" id="UP000612349"/>
    </source>
</evidence>
<dbReference type="AlphaFoldDB" id="A0A916YPX2"/>
<feature type="region of interest" description="Disordered" evidence="3">
    <location>
        <begin position="1"/>
        <end position="22"/>
    </location>
</feature>
<keyword evidence="4" id="KW-1133">Transmembrane helix</keyword>
<comment type="caution">
    <text evidence="7">The sequence shown here is derived from an EMBL/GenBank/DDBJ whole genome shotgun (WGS) entry which is preliminary data.</text>
</comment>
<evidence type="ECO:0000313" key="7">
    <source>
        <dbReference type="EMBL" id="GGD55525.1"/>
    </source>
</evidence>
<organism evidence="7 8">
    <name type="scientific">Croceicoccus mobilis</name>
    <dbReference type="NCBI Taxonomy" id="1703339"/>
    <lineage>
        <taxon>Bacteria</taxon>
        <taxon>Pseudomonadati</taxon>
        <taxon>Pseudomonadota</taxon>
        <taxon>Alphaproteobacteria</taxon>
        <taxon>Sphingomonadales</taxon>
        <taxon>Erythrobacteraceae</taxon>
        <taxon>Croceicoccus</taxon>
    </lineage>
</organism>
<evidence type="ECO:0000256" key="3">
    <source>
        <dbReference type="SAM" id="MobiDB-lite"/>
    </source>
</evidence>
<evidence type="ECO:0000259" key="6">
    <source>
        <dbReference type="Pfam" id="PF25963"/>
    </source>
</evidence>
<dbReference type="Pfam" id="PF25917">
    <property type="entry name" value="BSH_RND"/>
    <property type="match status" value="1"/>
</dbReference>
<dbReference type="GO" id="GO:0030313">
    <property type="term" value="C:cell envelope"/>
    <property type="evidence" value="ECO:0007669"/>
    <property type="project" value="UniProtKB-SubCell"/>
</dbReference>
<protein>
    <submittedName>
        <fullName evidence="7">Membrane protein</fullName>
    </submittedName>
</protein>
<keyword evidence="4" id="KW-0472">Membrane</keyword>
<dbReference type="PANTHER" id="PTHR30386:SF19">
    <property type="entry name" value="MULTIDRUG EXPORT PROTEIN EMRA-RELATED"/>
    <property type="match status" value="1"/>
</dbReference>
<keyword evidence="8" id="KW-1185">Reference proteome</keyword>
<proteinExistence type="predicted"/>
<evidence type="ECO:0000256" key="1">
    <source>
        <dbReference type="ARBA" id="ARBA00004196"/>
    </source>
</evidence>